<dbReference type="Proteomes" id="UP000637383">
    <property type="component" value="Unassembled WGS sequence"/>
</dbReference>
<reference evidence="2 3" key="1">
    <citation type="journal article" date="2020" name="ISME J.">
        <title>Comparative genomics reveals insights into cyanobacterial evolution and habitat adaptation.</title>
        <authorList>
            <person name="Chen M.Y."/>
            <person name="Teng W.K."/>
            <person name="Zhao L."/>
            <person name="Hu C.X."/>
            <person name="Zhou Y.K."/>
            <person name="Han B.P."/>
            <person name="Song L.R."/>
            <person name="Shu W.S."/>
        </authorList>
    </citation>
    <scope>NUCLEOTIDE SEQUENCE [LARGE SCALE GENOMIC DNA]</scope>
    <source>
        <strain evidence="2 3">FACHB-159</strain>
    </source>
</reference>
<dbReference type="Pfam" id="PF00400">
    <property type="entry name" value="WD40"/>
    <property type="match status" value="1"/>
</dbReference>
<dbReference type="RefSeq" id="WP_190960332.1">
    <property type="nucleotide sequence ID" value="NZ_JACJTU010000128.1"/>
</dbReference>
<name>A0ABR8KPR0_9NOSO</name>
<feature type="repeat" description="WD" evidence="1">
    <location>
        <begin position="3"/>
        <end position="38"/>
    </location>
</feature>
<evidence type="ECO:0000313" key="2">
    <source>
        <dbReference type="EMBL" id="MBD2739860.1"/>
    </source>
</evidence>
<evidence type="ECO:0000313" key="3">
    <source>
        <dbReference type="Proteomes" id="UP000637383"/>
    </source>
</evidence>
<comment type="caution">
    <text evidence="2">The sequence shown here is derived from an EMBL/GenBank/DDBJ whole genome shotgun (WGS) entry which is preliminary data.</text>
</comment>
<organism evidence="2 3">
    <name type="scientific">Nostoc paludosum FACHB-159</name>
    <dbReference type="NCBI Taxonomy" id="2692908"/>
    <lineage>
        <taxon>Bacteria</taxon>
        <taxon>Bacillati</taxon>
        <taxon>Cyanobacteriota</taxon>
        <taxon>Cyanophyceae</taxon>
        <taxon>Nostocales</taxon>
        <taxon>Nostocaceae</taxon>
        <taxon>Nostoc</taxon>
    </lineage>
</organism>
<proteinExistence type="predicted"/>
<sequence length="38" mass="3964">MELTGHAGGIYGLAISSDGQILYSGSGDKSIKVWLLKP</sequence>
<keyword evidence="3" id="KW-1185">Reference proteome</keyword>
<protein>
    <submittedName>
        <fullName evidence="2">Uncharacterized protein</fullName>
    </submittedName>
</protein>
<evidence type="ECO:0000256" key="1">
    <source>
        <dbReference type="PROSITE-ProRule" id="PRU00221"/>
    </source>
</evidence>
<dbReference type="InterPro" id="IPR015943">
    <property type="entry name" value="WD40/YVTN_repeat-like_dom_sf"/>
</dbReference>
<dbReference type="Gene3D" id="2.130.10.10">
    <property type="entry name" value="YVTN repeat-like/Quinoprotein amine dehydrogenase"/>
    <property type="match status" value="1"/>
</dbReference>
<gene>
    <name evidence="2" type="ORF">H6H03_39540</name>
</gene>
<dbReference type="InterPro" id="IPR011047">
    <property type="entry name" value="Quinoprotein_ADH-like_sf"/>
</dbReference>
<dbReference type="SUPFAM" id="SSF50998">
    <property type="entry name" value="Quinoprotein alcohol dehydrogenase-like"/>
    <property type="match status" value="1"/>
</dbReference>
<accession>A0ABR8KPR0</accession>
<keyword evidence="1" id="KW-0853">WD repeat</keyword>
<dbReference type="InterPro" id="IPR001680">
    <property type="entry name" value="WD40_rpt"/>
</dbReference>
<dbReference type="EMBL" id="JACJTU010000128">
    <property type="protein sequence ID" value="MBD2739860.1"/>
    <property type="molecule type" value="Genomic_DNA"/>
</dbReference>
<dbReference type="PROSITE" id="PS50082">
    <property type="entry name" value="WD_REPEATS_2"/>
    <property type="match status" value="1"/>
</dbReference>
<dbReference type="PROSITE" id="PS50294">
    <property type="entry name" value="WD_REPEATS_REGION"/>
    <property type="match status" value="1"/>
</dbReference>